<accession>A0ABR9TGK5</accession>
<sequence>MKTALYIFLAVQLFLSCSAVKRVNPPLNDYISSLNLKDSDTVMIIQEKINSNAAIAIFKGRTVYYEGIDKYVKTEGVDAPLYDEKSWEKMKRKYKNKNTSEHWLKDDYWNLNDFKHQNIIFIKQADFPNPGRYEKFDFKERYRVFSFSDLMYYKNNKYAVFAVKSTTTDYKNIDETFILVMEKKNGRWTVIQKVGDGIYR</sequence>
<reference evidence="2 3" key="1">
    <citation type="submission" date="2018-07" db="EMBL/GenBank/DDBJ databases">
        <title>Genome assembly of strain KB82.</title>
        <authorList>
            <person name="Kukolya J."/>
            <person name="Horvath B."/>
            <person name="Nagy I."/>
            <person name="Toth A."/>
        </authorList>
    </citation>
    <scope>NUCLEOTIDE SEQUENCE [LARGE SCALE GENOMIC DNA]</scope>
    <source>
        <strain evidence="2 3">Kb82</strain>
    </source>
</reference>
<feature type="chain" id="PRO_5046423352" description="Lipoprotein" evidence="1">
    <location>
        <begin position="22"/>
        <end position="200"/>
    </location>
</feature>
<evidence type="ECO:0008006" key="4">
    <source>
        <dbReference type="Google" id="ProtNLM"/>
    </source>
</evidence>
<keyword evidence="1" id="KW-0732">Signal</keyword>
<evidence type="ECO:0000313" key="3">
    <source>
        <dbReference type="Proteomes" id="UP000640614"/>
    </source>
</evidence>
<gene>
    <name evidence="2" type="ORF">C4F50_05855</name>
</gene>
<dbReference type="Proteomes" id="UP000640614">
    <property type="component" value="Unassembled WGS sequence"/>
</dbReference>
<dbReference type="EMBL" id="PRDM01000001">
    <property type="protein sequence ID" value="MBE8724470.1"/>
    <property type="molecule type" value="Genomic_DNA"/>
</dbReference>
<evidence type="ECO:0000256" key="1">
    <source>
        <dbReference type="SAM" id="SignalP"/>
    </source>
</evidence>
<organism evidence="2 3">
    <name type="scientific">Flavobacterium hungaricum</name>
    <dbReference type="NCBI Taxonomy" id="2082725"/>
    <lineage>
        <taxon>Bacteria</taxon>
        <taxon>Pseudomonadati</taxon>
        <taxon>Bacteroidota</taxon>
        <taxon>Flavobacteriia</taxon>
        <taxon>Flavobacteriales</taxon>
        <taxon>Flavobacteriaceae</taxon>
        <taxon>Flavobacterium</taxon>
    </lineage>
</organism>
<comment type="caution">
    <text evidence="2">The sequence shown here is derived from an EMBL/GenBank/DDBJ whole genome shotgun (WGS) entry which is preliminary data.</text>
</comment>
<keyword evidence="3" id="KW-1185">Reference proteome</keyword>
<dbReference type="RefSeq" id="WP_193845464.1">
    <property type="nucleotide sequence ID" value="NZ_PRDM01000001.1"/>
</dbReference>
<name>A0ABR9TGK5_9FLAO</name>
<protein>
    <recommendedName>
        <fullName evidence="4">Lipoprotein</fullName>
    </recommendedName>
</protein>
<evidence type="ECO:0000313" key="2">
    <source>
        <dbReference type="EMBL" id="MBE8724470.1"/>
    </source>
</evidence>
<feature type="signal peptide" evidence="1">
    <location>
        <begin position="1"/>
        <end position="21"/>
    </location>
</feature>
<proteinExistence type="predicted"/>
<dbReference type="PROSITE" id="PS51257">
    <property type="entry name" value="PROKAR_LIPOPROTEIN"/>
    <property type="match status" value="1"/>
</dbReference>